<keyword evidence="3" id="KW-1185">Reference proteome</keyword>
<feature type="region of interest" description="Disordered" evidence="1">
    <location>
        <begin position="1"/>
        <end position="49"/>
    </location>
</feature>
<name>A0A9W8YMD7_9PEZI</name>
<evidence type="ECO:0000313" key="3">
    <source>
        <dbReference type="Proteomes" id="UP001140453"/>
    </source>
</evidence>
<dbReference type="PANTHER" id="PTHR42085:SF8">
    <property type="entry name" value="F-BOX DOMAIN-CONTAINING PROTEIN"/>
    <property type="match status" value="1"/>
</dbReference>
<evidence type="ECO:0000256" key="1">
    <source>
        <dbReference type="SAM" id="MobiDB-lite"/>
    </source>
</evidence>
<feature type="compositionally biased region" description="Acidic residues" evidence="1">
    <location>
        <begin position="20"/>
        <end position="29"/>
    </location>
</feature>
<dbReference type="AlphaFoldDB" id="A0A9W8YMD7"/>
<comment type="caution">
    <text evidence="2">The sequence shown here is derived from an EMBL/GenBank/DDBJ whole genome shotgun (WGS) entry which is preliminary data.</text>
</comment>
<sequence length="284" mass="32000">MSTPLRQLRPRAPVNYQVDGDSEDDDSQVDEGGQVDIDAEDEPQDDTKQPFKLFGLPQELRDMVYREALVDPNGVHLWVYPASGVWDCVSHGSSKGMGGAYRKQLSTNLLATCKRVYHEARLVAYRQPFVFSDPQAVPAFLCNLQSSTIGLLKDITIGRLRSTGSNNNNALLSGLSHAMSLTNFRLGSRITSSGFQFSISDHRVGVEVAKRFYTDTSYFIYRFVTSYGIDVLLQVVKFHEEDLQNDQEILHGVPLSEARKDVIMKAVKKQLLKLLKERDTILRR</sequence>
<accession>A0A9W8YMD7</accession>
<reference evidence="2" key="1">
    <citation type="submission" date="2022-10" db="EMBL/GenBank/DDBJ databases">
        <title>Tapping the CABI collections for fungal endophytes: first genome assemblies for Collariella, Neodidymelliopsis, Ascochyta clinopodiicola, Didymella pomorum, Didymosphaeria variabile, Neocosmospora piperis and Neocucurbitaria cava.</title>
        <authorList>
            <person name="Hill R."/>
        </authorList>
    </citation>
    <scope>NUCLEOTIDE SEQUENCE</scope>
    <source>
        <strain evidence="2">IMI 355082</strain>
    </source>
</reference>
<dbReference type="PANTHER" id="PTHR42085">
    <property type="entry name" value="F-BOX DOMAIN-CONTAINING PROTEIN"/>
    <property type="match status" value="1"/>
</dbReference>
<gene>
    <name evidence="2" type="ORF">N0V93_008647</name>
</gene>
<dbReference type="Proteomes" id="UP001140453">
    <property type="component" value="Unassembled WGS sequence"/>
</dbReference>
<evidence type="ECO:0000313" key="2">
    <source>
        <dbReference type="EMBL" id="KAJ4388042.1"/>
    </source>
</evidence>
<dbReference type="EMBL" id="JAPEVB010000005">
    <property type="protein sequence ID" value="KAJ4388042.1"/>
    <property type="molecule type" value="Genomic_DNA"/>
</dbReference>
<dbReference type="InterPro" id="IPR038883">
    <property type="entry name" value="AN11006-like"/>
</dbReference>
<proteinExistence type="predicted"/>
<protein>
    <submittedName>
        <fullName evidence="2">Uncharacterized protein</fullName>
    </submittedName>
</protein>
<dbReference type="OrthoDB" id="5397846at2759"/>
<organism evidence="2 3">
    <name type="scientific">Gnomoniopsis smithogilvyi</name>
    <dbReference type="NCBI Taxonomy" id="1191159"/>
    <lineage>
        <taxon>Eukaryota</taxon>
        <taxon>Fungi</taxon>
        <taxon>Dikarya</taxon>
        <taxon>Ascomycota</taxon>
        <taxon>Pezizomycotina</taxon>
        <taxon>Sordariomycetes</taxon>
        <taxon>Sordariomycetidae</taxon>
        <taxon>Diaporthales</taxon>
        <taxon>Gnomoniaceae</taxon>
        <taxon>Gnomoniopsis</taxon>
    </lineage>
</organism>